<keyword evidence="2" id="KW-1185">Reference proteome</keyword>
<sequence>MNLPSVINTFKLIELTSHVERSITIFWKKQTKLTVSQVTPFQISANKLQSRGRVTRRQGQSQHLLSCETPPVSLYLLQKRRIPRENGNSCQYVNSSDMKQSFCR</sequence>
<accession>A0A8X6Q9W3</accession>
<evidence type="ECO:0000313" key="1">
    <source>
        <dbReference type="EMBL" id="GFU07045.1"/>
    </source>
</evidence>
<organism evidence="1 2">
    <name type="scientific">Nephila pilipes</name>
    <name type="common">Giant wood spider</name>
    <name type="synonym">Nephila maculata</name>
    <dbReference type="NCBI Taxonomy" id="299642"/>
    <lineage>
        <taxon>Eukaryota</taxon>
        <taxon>Metazoa</taxon>
        <taxon>Ecdysozoa</taxon>
        <taxon>Arthropoda</taxon>
        <taxon>Chelicerata</taxon>
        <taxon>Arachnida</taxon>
        <taxon>Araneae</taxon>
        <taxon>Araneomorphae</taxon>
        <taxon>Entelegynae</taxon>
        <taxon>Araneoidea</taxon>
        <taxon>Nephilidae</taxon>
        <taxon>Nephila</taxon>
    </lineage>
</organism>
<evidence type="ECO:0000313" key="2">
    <source>
        <dbReference type="Proteomes" id="UP000887013"/>
    </source>
</evidence>
<dbReference type="Proteomes" id="UP000887013">
    <property type="component" value="Unassembled WGS sequence"/>
</dbReference>
<reference evidence="1" key="1">
    <citation type="submission" date="2020-08" db="EMBL/GenBank/DDBJ databases">
        <title>Multicomponent nature underlies the extraordinary mechanical properties of spider dragline silk.</title>
        <authorList>
            <person name="Kono N."/>
            <person name="Nakamura H."/>
            <person name="Mori M."/>
            <person name="Yoshida Y."/>
            <person name="Ohtoshi R."/>
            <person name="Malay A.D."/>
            <person name="Moran D.A.P."/>
            <person name="Tomita M."/>
            <person name="Numata K."/>
            <person name="Arakawa K."/>
        </authorList>
    </citation>
    <scope>NUCLEOTIDE SEQUENCE</scope>
</reference>
<gene>
    <name evidence="1" type="ORF">NPIL_135801</name>
</gene>
<dbReference type="AlphaFoldDB" id="A0A8X6Q9W3"/>
<protein>
    <submittedName>
        <fullName evidence="1">Uncharacterized protein</fullName>
    </submittedName>
</protein>
<comment type="caution">
    <text evidence="1">The sequence shown here is derived from an EMBL/GenBank/DDBJ whole genome shotgun (WGS) entry which is preliminary data.</text>
</comment>
<dbReference type="EMBL" id="BMAW01124261">
    <property type="protein sequence ID" value="GFU07045.1"/>
    <property type="molecule type" value="Genomic_DNA"/>
</dbReference>
<proteinExistence type="predicted"/>
<name>A0A8X6Q9W3_NEPPI</name>